<dbReference type="EMBL" id="JANBPT010001084">
    <property type="protein sequence ID" value="KAJ1910191.1"/>
    <property type="molecule type" value="Genomic_DNA"/>
</dbReference>
<dbReference type="AlphaFoldDB" id="A0A9W8DI08"/>
<feature type="compositionally biased region" description="Basic residues" evidence="1">
    <location>
        <begin position="57"/>
        <end position="70"/>
    </location>
</feature>
<evidence type="ECO:0000313" key="3">
    <source>
        <dbReference type="EMBL" id="KAJ1910191.1"/>
    </source>
</evidence>
<keyword evidence="4" id="KW-1185">Reference proteome</keyword>
<gene>
    <name evidence="3" type="ORF">IWQ60_010784</name>
</gene>
<feature type="compositionally biased region" description="Acidic residues" evidence="1">
    <location>
        <begin position="80"/>
        <end position="89"/>
    </location>
</feature>
<dbReference type="Proteomes" id="UP001150569">
    <property type="component" value="Unassembled WGS sequence"/>
</dbReference>
<sequence length="119" mass="13501">MRLLGISFIFSLAVGAIQAYPSDEGMSDLELPSPLITLHSKPDSPIYSNQEPMSTNRVRRRRLGQHRRRTRAPESRPMSDEDTDIESDDETAKPCLQIVQGVCCMYGIYNFCHYLASHL</sequence>
<evidence type="ECO:0000313" key="4">
    <source>
        <dbReference type="Proteomes" id="UP001150569"/>
    </source>
</evidence>
<feature type="chain" id="PRO_5040735547" evidence="2">
    <location>
        <begin position="20"/>
        <end position="119"/>
    </location>
</feature>
<protein>
    <submittedName>
        <fullName evidence="3">Uncharacterized protein</fullName>
    </submittedName>
</protein>
<accession>A0A9W8DI08</accession>
<keyword evidence="2" id="KW-0732">Signal</keyword>
<proteinExistence type="predicted"/>
<evidence type="ECO:0000256" key="2">
    <source>
        <dbReference type="SAM" id="SignalP"/>
    </source>
</evidence>
<name>A0A9W8DI08_9FUNG</name>
<feature type="signal peptide" evidence="2">
    <location>
        <begin position="1"/>
        <end position="19"/>
    </location>
</feature>
<feature type="region of interest" description="Disordered" evidence="1">
    <location>
        <begin position="40"/>
        <end position="90"/>
    </location>
</feature>
<comment type="caution">
    <text evidence="3">The sequence shown here is derived from an EMBL/GenBank/DDBJ whole genome shotgun (WGS) entry which is preliminary data.</text>
</comment>
<reference evidence="3" key="1">
    <citation type="submission" date="2022-07" db="EMBL/GenBank/DDBJ databases">
        <title>Phylogenomic reconstructions and comparative analyses of Kickxellomycotina fungi.</title>
        <authorList>
            <person name="Reynolds N.K."/>
            <person name="Stajich J.E."/>
            <person name="Barry K."/>
            <person name="Grigoriev I.V."/>
            <person name="Crous P."/>
            <person name="Smith M.E."/>
        </authorList>
    </citation>
    <scope>NUCLEOTIDE SEQUENCE</scope>
    <source>
        <strain evidence="3">RSA 861</strain>
    </source>
</reference>
<organism evidence="3 4">
    <name type="scientific">Tieghemiomyces parasiticus</name>
    <dbReference type="NCBI Taxonomy" id="78921"/>
    <lineage>
        <taxon>Eukaryota</taxon>
        <taxon>Fungi</taxon>
        <taxon>Fungi incertae sedis</taxon>
        <taxon>Zoopagomycota</taxon>
        <taxon>Kickxellomycotina</taxon>
        <taxon>Dimargaritomycetes</taxon>
        <taxon>Dimargaritales</taxon>
        <taxon>Dimargaritaceae</taxon>
        <taxon>Tieghemiomyces</taxon>
    </lineage>
</organism>
<evidence type="ECO:0000256" key="1">
    <source>
        <dbReference type="SAM" id="MobiDB-lite"/>
    </source>
</evidence>
<feature type="compositionally biased region" description="Polar residues" evidence="1">
    <location>
        <begin position="46"/>
        <end position="56"/>
    </location>
</feature>